<comment type="caution">
    <text evidence="1">The sequence shown here is derived from an EMBL/GenBank/DDBJ whole genome shotgun (WGS) entry which is preliminary data.</text>
</comment>
<keyword evidence="2" id="KW-1185">Reference proteome</keyword>
<sequence length="341" mass="37459">MPNVPTDDFKIVVRPRNVFNVSNYQKDLIHCCIRNAASVGRDTVEEDSRRQWERRIREEADATYGSSITGDYAEDGAYRRRTPPRRGGGDSLTPSREHCARSRTRSRTRSRARSRTGSRSCSVRHRSRSTAGMVYAAVAEGGAGSKHPQVSWAALASGRAPCTQPSRPETAITKNHRAAPLTVATTSQKGEAPSATRPPFPITPVSAESVKNAEEVMEAQDAQPAPTKRKALDPQQAEAKSQKREEKLRERVEALENKVVGMLAQQSQQNAQQRYSSANRTNRAVGQCNRSVHSNGCLVQARIDDIEMRLPGGAGRPVRATGKPYLRPAADEEAQDHPDGK</sequence>
<dbReference type="EMBL" id="CM023482">
    <property type="protein sequence ID" value="KAH6939675.1"/>
    <property type="molecule type" value="Genomic_DNA"/>
</dbReference>
<dbReference type="Proteomes" id="UP000821845">
    <property type="component" value="Chromosome 2"/>
</dbReference>
<name>A0ACB7SYJ1_HYAAI</name>
<protein>
    <submittedName>
        <fullName evidence="1">Uncharacterized protein</fullName>
    </submittedName>
</protein>
<gene>
    <name evidence="1" type="ORF">HPB50_020428</name>
</gene>
<proteinExistence type="predicted"/>
<accession>A0ACB7SYJ1</accession>
<organism evidence="1 2">
    <name type="scientific">Hyalomma asiaticum</name>
    <name type="common">Tick</name>
    <dbReference type="NCBI Taxonomy" id="266040"/>
    <lineage>
        <taxon>Eukaryota</taxon>
        <taxon>Metazoa</taxon>
        <taxon>Ecdysozoa</taxon>
        <taxon>Arthropoda</taxon>
        <taxon>Chelicerata</taxon>
        <taxon>Arachnida</taxon>
        <taxon>Acari</taxon>
        <taxon>Parasitiformes</taxon>
        <taxon>Ixodida</taxon>
        <taxon>Ixodoidea</taxon>
        <taxon>Ixodidae</taxon>
        <taxon>Hyalomminae</taxon>
        <taxon>Hyalomma</taxon>
    </lineage>
</organism>
<evidence type="ECO:0000313" key="1">
    <source>
        <dbReference type="EMBL" id="KAH6939675.1"/>
    </source>
</evidence>
<reference evidence="1" key="1">
    <citation type="submission" date="2020-05" db="EMBL/GenBank/DDBJ databases">
        <title>Large-scale comparative analyses of tick genomes elucidate their genetic diversity and vector capacities.</title>
        <authorList>
            <person name="Jia N."/>
            <person name="Wang J."/>
            <person name="Shi W."/>
            <person name="Du L."/>
            <person name="Sun Y."/>
            <person name="Zhan W."/>
            <person name="Jiang J."/>
            <person name="Wang Q."/>
            <person name="Zhang B."/>
            <person name="Ji P."/>
            <person name="Sakyi L.B."/>
            <person name="Cui X."/>
            <person name="Yuan T."/>
            <person name="Jiang B."/>
            <person name="Yang W."/>
            <person name="Lam T.T.-Y."/>
            <person name="Chang Q."/>
            <person name="Ding S."/>
            <person name="Wang X."/>
            <person name="Zhu J."/>
            <person name="Ruan X."/>
            <person name="Zhao L."/>
            <person name="Wei J."/>
            <person name="Que T."/>
            <person name="Du C."/>
            <person name="Cheng J."/>
            <person name="Dai P."/>
            <person name="Han X."/>
            <person name="Huang E."/>
            <person name="Gao Y."/>
            <person name="Liu J."/>
            <person name="Shao H."/>
            <person name="Ye R."/>
            <person name="Li L."/>
            <person name="Wei W."/>
            <person name="Wang X."/>
            <person name="Wang C."/>
            <person name="Yang T."/>
            <person name="Huo Q."/>
            <person name="Li W."/>
            <person name="Guo W."/>
            <person name="Chen H."/>
            <person name="Zhou L."/>
            <person name="Ni X."/>
            <person name="Tian J."/>
            <person name="Zhou Y."/>
            <person name="Sheng Y."/>
            <person name="Liu T."/>
            <person name="Pan Y."/>
            <person name="Xia L."/>
            <person name="Li J."/>
            <person name="Zhao F."/>
            <person name="Cao W."/>
        </authorList>
    </citation>
    <scope>NUCLEOTIDE SEQUENCE</scope>
    <source>
        <strain evidence="1">Hyas-2018</strain>
    </source>
</reference>
<evidence type="ECO:0000313" key="2">
    <source>
        <dbReference type="Proteomes" id="UP000821845"/>
    </source>
</evidence>